<dbReference type="GO" id="GO:0008168">
    <property type="term" value="F:methyltransferase activity"/>
    <property type="evidence" value="ECO:0007669"/>
    <property type="project" value="UniProtKB-KW"/>
</dbReference>
<dbReference type="InterPro" id="IPR029063">
    <property type="entry name" value="SAM-dependent_MTases_sf"/>
</dbReference>
<name>A0A853AUM8_9PSEU</name>
<dbReference type="SUPFAM" id="SSF53335">
    <property type="entry name" value="S-adenosyl-L-methionine-dependent methyltransferases"/>
    <property type="match status" value="1"/>
</dbReference>
<evidence type="ECO:0000259" key="2">
    <source>
        <dbReference type="Pfam" id="PF13649"/>
    </source>
</evidence>
<dbReference type="Proteomes" id="UP000587002">
    <property type="component" value="Unassembled WGS sequence"/>
</dbReference>
<evidence type="ECO:0000256" key="1">
    <source>
        <dbReference type="SAM" id="MobiDB-lite"/>
    </source>
</evidence>
<organism evidence="3 4">
    <name type="scientific">Saccharopolyspora hordei</name>
    <dbReference type="NCBI Taxonomy" id="1838"/>
    <lineage>
        <taxon>Bacteria</taxon>
        <taxon>Bacillati</taxon>
        <taxon>Actinomycetota</taxon>
        <taxon>Actinomycetes</taxon>
        <taxon>Pseudonocardiales</taxon>
        <taxon>Pseudonocardiaceae</taxon>
        <taxon>Saccharopolyspora</taxon>
    </lineage>
</organism>
<evidence type="ECO:0000313" key="4">
    <source>
        <dbReference type="Proteomes" id="UP000587002"/>
    </source>
</evidence>
<dbReference type="Pfam" id="PF13649">
    <property type="entry name" value="Methyltransf_25"/>
    <property type="match status" value="1"/>
</dbReference>
<dbReference type="GO" id="GO:0032259">
    <property type="term" value="P:methylation"/>
    <property type="evidence" value="ECO:0007669"/>
    <property type="project" value="UniProtKB-KW"/>
</dbReference>
<protein>
    <submittedName>
        <fullName evidence="3">SAM-dependent methyltransferase</fullName>
    </submittedName>
</protein>
<keyword evidence="3" id="KW-0808">Transferase</keyword>
<reference evidence="3 4" key="1">
    <citation type="submission" date="2020-07" db="EMBL/GenBank/DDBJ databases">
        <title>Sequencing the genomes of 1000 actinobacteria strains.</title>
        <authorList>
            <person name="Klenk H.-P."/>
        </authorList>
    </citation>
    <scope>NUCLEOTIDE SEQUENCE [LARGE SCALE GENOMIC DNA]</scope>
    <source>
        <strain evidence="3 4">DSM 44065</strain>
    </source>
</reference>
<dbReference type="NCBIfam" id="NF041255">
    <property type="entry name" value="mycofact_MftM"/>
    <property type="match status" value="1"/>
</dbReference>
<dbReference type="CDD" id="cd02440">
    <property type="entry name" value="AdoMet_MTases"/>
    <property type="match status" value="1"/>
</dbReference>
<evidence type="ECO:0000313" key="3">
    <source>
        <dbReference type="EMBL" id="NYI86354.1"/>
    </source>
</evidence>
<feature type="domain" description="Methyltransferase" evidence="2">
    <location>
        <begin position="160"/>
        <end position="252"/>
    </location>
</feature>
<comment type="caution">
    <text evidence="3">The sequence shown here is derived from an EMBL/GenBank/DDBJ whole genome shotgun (WGS) entry which is preliminary data.</text>
</comment>
<keyword evidence="4" id="KW-1185">Reference proteome</keyword>
<dbReference type="RefSeq" id="WP_343050396.1">
    <property type="nucleotide sequence ID" value="NZ_BAABFH010000001.1"/>
</dbReference>
<accession>A0A853AUM8</accession>
<dbReference type="InterPro" id="IPR041698">
    <property type="entry name" value="Methyltransf_25"/>
</dbReference>
<proteinExistence type="predicted"/>
<gene>
    <name evidence="3" type="ORF">HNR68_004984</name>
</gene>
<sequence>MSAPDPVRTARRAMDPLAPRSEHRTDPLIRVVRSRGAPPGRGAPVTRTRHFWLHRHGDRVEVFHRIGPEQLDNDLAGILAEELFAPGWLSGAETFEVVFAELVRSVIDDPLQAWTTFYANTLARIEECWERPPAGPAPSSTADFAPVYRRAVRLVPPGRVLDVGSCFGFLPLLLVERGRHSVIASDLAPGSMRLLGAVARERGQRLRTLVCDAAQVPLPDRSVDAVTVIHLLEHLEPARGEAVLAEALRLARRRVVVAVPFEDEPTAAYGHVRTFTRRDLVELGRATGFPFEVDEHHGGWLVVDTGA</sequence>
<dbReference type="EMBL" id="JACCFJ010000001">
    <property type="protein sequence ID" value="NYI86354.1"/>
    <property type="molecule type" value="Genomic_DNA"/>
</dbReference>
<keyword evidence="3" id="KW-0489">Methyltransferase</keyword>
<dbReference type="AlphaFoldDB" id="A0A853AUM8"/>
<feature type="region of interest" description="Disordered" evidence="1">
    <location>
        <begin position="1"/>
        <end position="20"/>
    </location>
</feature>
<dbReference type="Gene3D" id="3.40.50.150">
    <property type="entry name" value="Vaccinia Virus protein VP39"/>
    <property type="match status" value="1"/>
</dbReference>